<feature type="transmembrane region" description="Helical" evidence="12">
    <location>
        <begin position="165"/>
        <end position="184"/>
    </location>
</feature>
<dbReference type="GO" id="GO:0015031">
    <property type="term" value="P:protein transport"/>
    <property type="evidence" value="ECO:0007669"/>
    <property type="project" value="UniProtKB-KW"/>
</dbReference>
<evidence type="ECO:0000256" key="8">
    <source>
        <dbReference type="ARBA" id="ARBA00023136"/>
    </source>
</evidence>
<dbReference type="HAMAP" id="MF_01811">
    <property type="entry name" value="YidC_type2"/>
    <property type="match status" value="1"/>
</dbReference>
<dbReference type="GO" id="GO:0051205">
    <property type="term" value="P:protein insertion into membrane"/>
    <property type="evidence" value="ECO:0007669"/>
    <property type="project" value="TreeGrafter"/>
</dbReference>
<evidence type="ECO:0000256" key="4">
    <source>
        <dbReference type="ARBA" id="ARBA00022692"/>
    </source>
</evidence>
<dbReference type="GO" id="GO:0005886">
    <property type="term" value="C:plasma membrane"/>
    <property type="evidence" value="ECO:0007669"/>
    <property type="project" value="UniProtKB-SubCell"/>
</dbReference>
<protein>
    <recommendedName>
        <fullName evidence="12">Membrane protein insertase YidC</fullName>
    </recommendedName>
    <alternativeName>
        <fullName evidence="12">Foldase YidC</fullName>
    </alternativeName>
    <alternativeName>
        <fullName evidence="12">Membrane integrase YidC</fullName>
    </alternativeName>
    <alternativeName>
        <fullName evidence="12">Membrane protein YidC</fullName>
    </alternativeName>
</protein>
<feature type="signal peptide" evidence="14">
    <location>
        <begin position="1"/>
        <end position="22"/>
    </location>
</feature>
<name>A0A172Q568_9STRE</name>
<keyword evidence="11 12" id="KW-0449">Lipoprotein</keyword>
<proteinExistence type="inferred from homology"/>
<reference evidence="17" key="2">
    <citation type="submission" date="2016-03" db="EMBL/GenBank/DDBJ databases">
        <title>Streptococcus antelopensis sp. nov., isolated from the feces of the Tibetan antelope (Pantholops hodgsonii) in Hoh Xil National Nature Reserve, Qinghai, China.</title>
        <authorList>
            <person name="Bai X."/>
        </authorList>
    </citation>
    <scope>NUCLEOTIDE SEQUENCE [LARGE SCALE GENOMIC DNA]</scope>
    <source>
        <strain evidence="17">TA 26</strain>
    </source>
</reference>
<evidence type="ECO:0000256" key="2">
    <source>
        <dbReference type="ARBA" id="ARBA00022448"/>
    </source>
</evidence>
<feature type="region of interest" description="Disordered" evidence="13">
    <location>
        <begin position="252"/>
        <end position="271"/>
    </location>
</feature>
<organism evidence="16 17">
    <name type="scientific">Streptococcus pantholopis</name>
    <dbReference type="NCBI Taxonomy" id="1811193"/>
    <lineage>
        <taxon>Bacteria</taxon>
        <taxon>Bacillati</taxon>
        <taxon>Bacillota</taxon>
        <taxon>Bacilli</taxon>
        <taxon>Lactobacillales</taxon>
        <taxon>Streptococcaceae</taxon>
        <taxon>Streptococcus</taxon>
    </lineage>
</organism>
<feature type="compositionally biased region" description="Basic residues" evidence="13">
    <location>
        <begin position="258"/>
        <end position="271"/>
    </location>
</feature>
<dbReference type="InterPro" id="IPR028055">
    <property type="entry name" value="YidC/Oxa/ALB_C"/>
</dbReference>
<dbReference type="KEGG" id="spat:A0O21_00430"/>
<sequence length="271" mass="30720">MRRKIKLSGLAVSGLLFLSACSRSEVSASSGNGWDQLVYFFAQAIRWLSFDGSIGLGIVLFTIIIRALMMPLYNMQIKSGQKMQDLQPELKALQAQYSGRDSGSRMKLAEESQALYKKYGVNPYASFIPLAIQMPVMIALYQALTRVAFLRTGRFLWLELSQPDPYFILAVLAAVFTFLSSWLTNKAAKEANFAMTVMTYLLPALIFFMGFRLASGIVLYWTVSNAFQVVQILLLNNPFKIIAARQQAEREAKERQAKMRRARKKARKQRK</sequence>
<feature type="transmembrane region" description="Helical" evidence="12">
    <location>
        <begin position="47"/>
        <end position="69"/>
    </location>
</feature>
<dbReference type="OrthoDB" id="9780552at2"/>
<keyword evidence="8 12" id="KW-0472">Membrane</keyword>
<dbReference type="GO" id="GO:0032977">
    <property type="term" value="F:membrane insertase activity"/>
    <property type="evidence" value="ECO:0007669"/>
    <property type="project" value="InterPro"/>
</dbReference>
<evidence type="ECO:0000256" key="10">
    <source>
        <dbReference type="ARBA" id="ARBA00023186"/>
    </source>
</evidence>
<evidence type="ECO:0000256" key="3">
    <source>
        <dbReference type="ARBA" id="ARBA00022475"/>
    </source>
</evidence>
<feature type="chain" id="PRO_5039361097" description="Membrane protein insertase YidC" evidence="14">
    <location>
        <begin position="23"/>
        <end position="271"/>
    </location>
</feature>
<evidence type="ECO:0000256" key="7">
    <source>
        <dbReference type="ARBA" id="ARBA00022989"/>
    </source>
</evidence>
<keyword evidence="7 12" id="KW-1133">Transmembrane helix</keyword>
<feature type="domain" description="Membrane insertase YidC/Oxa/ALB C-terminal" evidence="15">
    <location>
        <begin position="55"/>
        <end position="236"/>
    </location>
</feature>
<gene>
    <name evidence="12" type="primary">yidC</name>
    <name evidence="16" type="ORF">A0O21_00430</name>
</gene>
<dbReference type="PRINTS" id="PR00701">
    <property type="entry name" value="60KDINNERMP"/>
</dbReference>
<dbReference type="InterPro" id="IPR047196">
    <property type="entry name" value="YidC_ALB_C"/>
</dbReference>
<feature type="transmembrane region" description="Helical" evidence="12">
    <location>
        <begin position="124"/>
        <end position="145"/>
    </location>
</feature>
<feature type="transmembrane region" description="Helical" evidence="12">
    <location>
        <begin position="191"/>
        <end position="211"/>
    </location>
</feature>
<dbReference type="PANTHER" id="PTHR12428">
    <property type="entry name" value="OXA1"/>
    <property type="match status" value="1"/>
</dbReference>
<evidence type="ECO:0000256" key="14">
    <source>
        <dbReference type="SAM" id="SignalP"/>
    </source>
</evidence>
<dbReference type="CDD" id="cd20070">
    <property type="entry name" value="5TM_YidC_Alb3"/>
    <property type="match status" value="1"/>
</dbReference>
<keyword evidence="5 12" id="KW-0732">Signal</keyword>
<keyword evidence="9" id="KW-0564">Palmitate</keyword>
<evidence type="ECO:0000313" key="17">
    <source>
        <dbReference type="Proteomes" id="UP000077317"/>
    </source>
</evidence>
<dbReference type="PROSITE" id="PS51257">
    <property type="entry name" value="PROKAR_LIPOPROTEIN"/>
    <property type="match status" value="1"/>
</dbReference>
<keyword evidence="3 12" id="KW-1003">Cell membrane</keyword>
<evidence type="ECO:0000256" key="12">
    <source>
        <dbReference type="HAMAP-Rule" id="MF_01811"/>
    </source>
</evidence>
<comment type="similarity">
    <text evidence="12">Belongs to the OXA1/ALB3/YidC family. Type 2 subfamily.</text>
</comment>
<comment type="function">
    <text evidence="12">Required for the insertion and/or proper folding and/or complex formation of integral membrane proteins into the membrane. Involved in integration of membrane proteins that insert both dependently and independently of the Sec translocase complex, as well as at least some lipoproteins.</text>
</comment>
<comment type="subcellular location">
    <subcellularLocation>
        <location evidence="1 12">Cell membrane</location>
        <topology evidence="1 12">Multi-pass membrane protein</topology>
    </subcellularLocation>
</comment>
<dbReference type="EMBL" id="CP014699">
    <property type="protein sequence ID" value="AND78596.1"/>
    <property type="molecule type" value="Genomic_DNA"/>
</dbReference>
<reference evidence="16 17" key="1">
    <citation type="journal article" date="2016" name="Int. J. Syst. Evol. Microbiol.">
        <title>Streptococcuspantholopis sp. nov., isolated from faeces of the Tibetan antelope (Pantholops hodgsonii).</title>
        <authorList>
            <person name="Bai X."/>
            <person name="Xiong Y."/>
            <person name="Lu S."/>
            <person name="Jin D."/>
            <person name="Lai X."/>
            <person name="Yang J."/>
            <person name="Niu L."/>
            <person name="Hu S."/>
            <person name="Meng X."/>
            <person name="Pu J."/>
            <person name="Ye C."/>
            <person name="Xu J."/>
        </authorList>
    </citation>
    <scope>NUCLEOTIDE SEQUENCE [LARGE SCALE GENOMIC DNA]</scope>
    <source>
        <strain evidence="16 17">TA 26</strain>
    </source>
</reference>
<dbReference type="PANTHER" id="PTHR12428:SF65">
    <property type="entry name" value="CYTOCHROME C OXIDASE ASSEMBLY PROTEIN COX18, MITOCHONDRIAL"/>
    <property type="match status" value="1"/>
</dbReference>
<dbReference type="InterPro" id="IPR001708">
    <property type="entry name" value="YidC/ALB3/OXA1/COX18"/>
</dbReference>
<accession>A0A172Q568</accession>
<evidence type="ECO:0000259" key="15">
    <source>
        <dbReference type="Pfam" id="PF02096"/>
    </source>
</evidence>
<evidence type="ECO:0000256" key="9">
    <source>
        <dbReference type="ARBA" id="ARBA00023139"/>
    </source>
</evidence>
<evidence type="ECO:0000256" key="6">
    <source>
        <dbReference type="ARBA" id="ARBA00022927"/>
    </source>
</evidence>
<evidence type="ECO:0000256" key="1">
    <source>
        <dbReference type="ARBA" id="ARBA00004651"/>
    </source>
</evidence>
<evidence type="ECO:0000313" key="16">
    <source>
        <dbReference type="EMBL" id="AND78596.1"/>
    </source>
</evidence>
<dbReference type="Pfam" id="PF02096">
    <property type="entry name" value="60KD_IMP"/>
    <property type="match status" value="1"/>
</dbReference>
<evidence type="ECO:0000256" key="5">
    <source>
        <dbReference type="ARBA" id="ARBA00022729"/>
    </source>
</evidence>
<keyword evidence="6 12" id="KW-0653">Protein transport</keyword>
<evidence type="ECO:0000256" key="13">
    <source>
        <dbReference type="SAM" id="MobiDB-lite"/>
    </source>
</evidence>
<evidence type="ECO:0000256" key="11">
    <source>
        <dbReference type="ARBA" id="ARBA00023288"/>
    </source>
</evidence>
<dbReference type="NCBIfam" id="TIGR03592">
    <property type="entry name" value="yidC_oxa1_cterm"/>
    <property type="match status" value="1"/>
</dbReference>
<keyword evidence="17" id="KW-1185">Reference proteome</keyword>
<dbReference type="Proteomes" id="UP000077317">
    <property type="component" value="Chromosome"/>
</dbReference>
<keyword evidence="10 12" id="KW-0143">Chaperone</keyword>
<dbReference type="STRING" id="1811193.A0O21_00430"/>
<dbReference type="AlphaFoldDB" id="A0A172Q568"/>
<feature type="transmembrane region" description="Helical" evidence="12">
    <location>
        <begin position="217"/>
        <end position="235"/>
    </location>
</feature>
<keyword evidence="4 12" id="KW-0812">Transmembrane</keyword>
<dbReference type="InterPro" id="IPR023060">
    <property type="entry name" value="YidC/YidC1/YidC2_Firmicutes"/>
</dbReference>
<keyword evidence="2 12" id="KW-0813">Transport</keyword>